<dbReference type="EMBL" id="BEXD01000288">
    <property type="protein sequence ID" value="GBB86107.1"/>
    <property type="molecule type" value="Genomic_DNA"/>
</dbReference>
<organism evidence="1 2">
    <name type="scientific">Rhizophagus clarus</name>
    <dbReference type="NCBI Taxonomy" id="94130"/>
    <lineage>
        <taxon>Eukaryota</taxon>
        <taxon>Fungi</taxon>
        <taxon>Fungi incertae sedis</taxon>
        <taxon>Mucoromycota</taxon>
        <taxon>Glomeromycotina</taxon>
        <taxon>Glomeromycetes</taxon>
        <taxon>Glomerales</taxon>
        <taxon>Glomeraceae</taxon>
        <taxon>Rhizophagus</taxon>
    </lineage>
</organism>
<evidence type="ECO:0000313" key="1">
    <source>
        <dbReference type="EMBL" id="GBB86107.1"/>
    </source>
</evidence>
<accession>A0A2Z6Q7F2</accession>
<dbReference type="Proteomes" id="UP000247702">
    <property type="component" value="Unassembled WGS sequence"/>
</dbReference>
<proteinExistence type="predicted"/>
<gene>
    <name evidence="1" type="ORF">RclHR1_12570002</name>
</gene>
<dbReference type="AlphaFoldDB" id="A0A2Z6Q7F2"/>
<name>A0A2Z6Q7F2_9GLOM</name>
<keyword evidence="2" id="KW-1185">Reference proteome</keyword>
<protein>
    <submittedName>
        <fullName evidence="1">Uncharacterized protein</fullName>
    </submittedName>
</protein>
<reference evidence="1 2" key="1">
    <citation type="submission" date="2017-11" db="EMBL/GenBank/DDBJ databases">
        <title>The genome of Rhizophagus clarus HR1 reveals common genetic basis of auxotrophy among arbuscular mycorrhizal fungi.</title>
        <authorList>
            <person name="Kobayashi Y."/>
        </authorList>
    </citation>
    <scope>NUCLEOTIDE SEQUENCE [LARGE SCALE GENOMIC DNA]</scope>
    <source>
        <strain evidence="1 2">HR1</strain>
    </source>
</reference>
<sequence>MNIYSIKILKEETNSKWPVIIFVYRLLTATFDVIPEEETGTRHASGFKIIIRRVGHDINMEELFQFLFKKLYDQQLPNG</sequence>
<evidence type="ECO:0000313" key="2">
    <source>
        <dbReference type="Proteomes" id="UP000247702"/>
    </source>
</evidence>
<comment type="caution">
    <text evidence="1">The sequence shown here is derived from an EMBL/GenBank/DDBJ whole genome shotgun (WGS) entry which is preliminary data.</text>
</comment>